<evidence type="ECO:0000313" key="1">
    <source>
        <dbReference type="EMBL" id="MDT2405170.1"/>
    </source>
</evidence>
<accession>A0AAW8RYV4</accession>
<dbReference type="Proteomes" id="UP001264335">
    <property type="component" value="Unassembled WGS sequence"/>
</dbReference>
<comment type="caution">
    <text evidence="1">The sequence shown here is derived from an EMBL/GenBank/DDBJ whole genome shotgun (WGS) entry which is preliminary data.</text>
</comment>
<organism evidence="1 3">
    <name type="scientific">Enterococcus avium</name>
    <name type="common">Streptococcus avium</name>
    <dbReference type="NCBI Taxonomy" id="33945"/>
    <lineage>
        <taxon>Bacteria</taxon>
        <taxon>Bacillati</taxon>
        <taxon>Bacillota</taxon>
        <taxon>Bacilli</taxon>
        <taxon>Lactobacillales</taxon>
        <taxon>Enterococcaceae</taxon>
        <taxon>Enterococcus</taxon>
    </lineage>
</organism>
<evidence type="ECO:0000313" key="4">
    <source>
        <dbReference type="Proteomes" id="UP001264335"/>
    </source>
</evidence>
<evidence type="ECO:0008006" key="5">
    <source>
        <dbReference type="Google" id="ProtNLM"/>
    </source>
</evidence>
<gene>
    <name evidence="1" type="ORF">P7D43_22675</name>
    <name evidence="2" type="ORF">P7D79_22775</name>
</gene>
<name>A0AAW8RYV4_ENTAV</name>
<reference evidence="1 4" key="1">
    <citation type="submission" date="2023-03" db="EMBL/GenBank/DDBJ databases">
        <authorList>
            <person name="Shen W."/>
            <person name="Cai J."/>
        </authorList>
    </citation>
    <scope>NUCLEOTIDE SEQUENCE</scope>
    <source>
        <strain evidence="1">P33-2</strain>
        <strain evidence="2 4">Y2</strain>
    </source>
</reference>
<dbReference type="EMBL" id="JARPWY010000147">
    <property type="protein sequence ID" value="MDT2517049.1"/>
    <property type="molecule type" value="Genomic_DNA"/>
</dbReference>
<evidence type="ECO:0000313" key="2">
    <source>
        <dbReference type="EMBL" id="MDT2517049.1"/>
    </source>
</evidence>
<sequence>MDKRSERILNYLVYHSQVDSRTLMKEFHITRNQLNYSIKKINGWCEGLNFPEVMRTRNGLFYLSPELLAH</sequence>
<dbReference type="Proteomes" id="UP001260773">
    <property type="component" value="Unassembled WGS sequence"/>
</dbReference>
<dbReference type="RefSeq" id="WP_161169681.1">
    <property type="nucleotide sequence ID" value="NZ_JADPDV010000317.1"/>
</dbReference>
<evidence type="ECO:0000313" key="3">
    <source>
        <dbReference type="Proteomes" id="UP001260773"/>
    </source>
</evidence>
<protein>
    <recommendedName>
        <fullName evidence="5">Mga helix-turn-helix domain-containing protein</fullName>
    </recommendedName>
</protein>
<dbReference type="EMBL" id="JARPWH010000198">
    <property type="protein sequence ID" value="MDT2405170.1"/>
    <property type="molecule type" value="Genomic_DNA"/>
</dbReference>
<dbReference type="AlphaFoldDB" id="A0AAW8RYV4"/>
<proteinExistence type="predicted"/>